<dbReference type="RefSeq" id="WP_063499587.1">
    <property type="nucleotide sequence ID" value="NZ_CP014579.1"/>
</dbReference>
<dbReference type="EMBL" id="CP014579">
    <property type="protein sequence ID" value="ANB76356.1"/>
    <property type="molecule type" value="Genomic_DNA"/>
</dbReference>
<accession>A0A160FU14</accession>
<evidence type="ECO:0000313" key="7">
    <source>
        <dbReference type="Proteomes" id="UP000076852"/>
    </source>
</evidence>
<dbReference type="InterPro" id="IPR011234">
    <property type="entry name" value="Fumarylacetoacetase-like_C"/>
</dbReference>
<organism evidence="6 7">
    <name type="scientific">Paraburkholderia phytofirmans OLGA172</name>
    <dbReference type="NCBI Taxonomy" id="1417228"/>
    <lineage>
        <taxon>Bacteria</taxon>
        <taxon>Pseudomonadati</taxon>
        <taxon>Pseudomonadota</taxon>
        <taxon>Betaproteobacteria</taxon>
        <taxon>Burkholderiales</taxon>
        <taxon>Burkholderiaceae</taxon>
        <taxon>Paraburkholderia</taxon>
    </lineage>
</organism>
<keyword evidence="7" id="KW-1185">Reference proteome</keyword>
<gene>
    <name evidence="6" type="ORF">AYM40_29385</name>
</gene>
<dbReference type="GO" id="GO:0046872">
    <property type="term" value="F:metal ion binding"/>
    <property type="evidence" value="ECO:0007669"/>
    <property type="project" value="UniProtKB-KW"/>
</dbReference>
<proteinExistence type="inferred from homology"/>
<dbReference type="AlphaFoldDB" id="A0A160FU14"/>
<comment type="similarity">
    <text evidence="2">Belongs to the FAH family.</text>
</comment>
<dbReference type="STRING" id="1804984.AYM40_29385"/>
<dbReference type="Proteomes" id="UP000076852">
    <property type="component" value="Chromosome 2"/>
</dbReference>
<feature type="domain" description="Fumarylacetoacetase-like C-terminal" evidence="5">
    <location>
        <begin position="78"/>
        <end position="283"/>
    </location>
</feature>
<dbReference type="SUPFAM" id="SSF56529">
    <property type="entry name" value="FAH"/>
    <property type="match status" value="1"/>
</dbReference>
<protein>
    <submittedName>
        <fullName evidence="6">Fumarylacetoacetate hydrolase</fullName>
    </submittedName>
</protein>
<evidence type="ECO:0000313" key="6">
    <source>
        <dbReference type="EMBL" id="ANB76356.1"/>
    </source>
</evidence>
<sequence length="286" mass="31228">MRFISFARDNVSGIAIKSKNDVYLALDQTNPKFPGDLTSLIKSGGEALTAARRSLETHGFPLDLTDCILLPPIAEPEKIICVGLNYVDHSHEAGFEVPDYPTLFARFRSSLIGHGAPIRRPNESEQLDYEGELVAVVGREGRRIPKGSALAHVAGYTVFNDATLRDYQFRTPQWTMGKNFDETGAIGPQFVTADELPPGAVGLRIQTRLNDVVVQNANTSQMVFDVATLIALISDAMTLRPGDLIVTGTPSGIGMARKPPLWMKPGDVCEVEIEQIGVLRNPIEKD</sequence>
<comment type="cofactor">
    <cofactor evidence="1">
        <name>Mg(2+)</name>
        <dbReference type="ChEBI" id="CHEBI:18420"/>
    </cofactor>
</comment>
<dbReference type="PANTHER" id="PTHR42796">
    <property type="entry name" value="FUMARYLACETOACETATE HYDROLASE DOMAIN-CONTAINING PROTEIN 2A-RELATED"/>
    <property type="match status" value="1"/>
</dbReference>
<dbReference type="GO" id="GO:0016853">
    <property type="term" value="F:isomerase activity"/>
    <property type="evidence" value="ECO:0007669"/>
    <property type="project" value="UniProtKB-ARBA"/>
</dbReference>
<dbReference type="InterPro" id="IPR036663">
    <property type="entry name" value="Fumarylacetoacetase_C_sf"/>
</dbReference>
<evidence type="ECO:0000256" key="1">
    <source>
        <dbReference type="ARBA" id="ARBA00001946"/>
    </source>
</evidence>
<evidence type="ECO:0000256" key="4">
    <source>
        <dbReference type="ARBA" id="ARBA00022801"/>
    </source>
</evidence>
<name>A0A160FU14_9BURK</name>
<evidence type="ECO:0000259" key="5">
    <source>
        <dbReference type="Pfam" id="PF01557"/>
    </source>
</evidence>
<dbReference type="Gene3D" id="3.90.850.10">
    <property type="entry name" value="Fumarylacetoacetase-like, C-terminal domain"/>
    <property type="match status" value="1"/>
</dbReference>
<reference evidence="6 7" key="1">
    <citation type="journal article" date="2016" name="Gene">
        <title>PacBio SMRT assembly of a complex multi-replicon genome reveals chlorocatechol degradative operon in a region of genome plasticity.</title>
        <authorList>
            <person name="Ricker N."/>
            <person name="Shen S.Y."/>
            <person name="Goordial J."/>
            <person name="Jin S."/>
            <person name="Fulthorpe R.R."/>
        </authorList>
    </citation>
    <scope>NUCLEOTIDE SEQUENCE [LARGE SCALE GENOMIC DNA]</scope>
    <source>
        <strain evidence="6 7">OLGA172</strain>
    </source>
</reference>
<dbReference type="FunFam" id="3.90.850.10:FF:000002">
    <property type="entry name" value="2-hydroxyhepta-2,4-diene-1,7-dioate isomerase"/>
    <property type="match status" value="1"/>
</dbReference>
<keyword evidence="4 6" id="KW-0378">Hydrolase</keyword>
<dbReference type="GO" id="GO:0019752">
    <property type="term" value="P:carboxylic acid metabolic process"/>
    <property type="evidence" value="ECO:0007669"/>
    <property type="project" value="UniProtKB-ARBA"/>
</dbReference>
<keyword evidence="3" id="KW-0479">Metal-binding</keyword>
<evidence type="ECO:0000256" key="2">
    <source>
        <dbReference type="ARBA" id="ARBA00010211"/>
    </source>
</evidence>
<dbReference type="Pfam" id="PF01557">
    <property type="entry name" value="FAA_hydrolase"/>
    <property type="match status" value="1"/>
</dbReference>
<dbReference type="InterPro" id="IPR051121">
    <property type="entry name" value="FAH"/>
</dbReference>
<dbReference type="OrthoDB" id="9805307at2"/>
<dbReference type="GO" id="GO:0016787">
    <property type="term" value="F:hydrolase activity"/>
    <property type="evidence" value="ECO:0007669"/>
    <property type="project" value="UniProtKB-KW"/>
</dbReference>
<evidence type="ECO:0000256" key="3">
    <source>
        <dbReference type="ARBA" id="ARBA00022723"/>
    </source>
</evidence>
<dbReference type="KEGG" id="buz:AYM40_29385"/>
<dbReference type="PANTHER" id="PTHR42796:SF4">
    <property type="entry name" value="FUMARYLACETOACETATE HYDROLASE DOMAIN-CONTAINING PROTEIN 2A"/>
    <property type="match status" value="1"/>
</dbReference>